<dbReference type="AlphaFoldDB" id="A0A2Z2M7N7"/>
<dbReference type="EMBL" id="CP014855">
    <property type="protein sequence ID" value="ASJ01309.1"/>
    <property type="molecule type" value="Genomic_DNA"/>
</dbReference>
<accession>A0A2Z2M7N7</accession>
<name>A0A2Z2M7N7_THEGO</name>
<dbReference type="RefSeq" id="WP_088885646.1">
    <property type="nucleotide sequence ID" value="NZ_CP014855.1"/>
</dbReference>
<proteinExistence type="predicted"/>
<dbReference type="Gene3D" id="3.40.720.10">
    <property type="entry name" value="Alkaline Phosphatase, subunit A"/>
    <property type="match status" value="2"/>
</dbReference>
<dbReference type="InterPro" id="IPR002591">
    <property type="entry name" value="Phosphodiest/P_Trfase"/>
</dbReference>
<reference evidence="1 2" key="1">
    <citation type="submission" date="2016-03" db="EMBL/GenBank/DDBJ databases">
        <title>Complete genome sequence of Thermococcus gorgonarius.</title>
        <authorList>
            <person name="Oger P.M."/>
        </authorList>
    </citation>
    <scope>NUCLEOTIDE SEQUENCE [LARGE SCALE GENOMIC DNA]</scope>
    <source>
        <strain evidence="1 2">W-12</strain>
    </source>
</reference>
<keyword evidence="2" id="KW-1185">Reference proteome</keyword>
<protein>
    <submittedName>
        <fullName evidence="1">Phosphodiesterase</fullName>
    </submittedName>
</protein>
<dbReference type="GeneID" id="33332358"/>
<organism evidence="1 2">
    <name type="scientific">Thermococcus gorgonarius</name>
    <dbReference type="NCBI Taxonomy" id="71997"/>
    <lineage>
        <taxon>Archaea</taxon>
        <taxon>Methanobacteriati</taxon>
        <taxon>Methanobacteriota</taxon>
        <taxon>Thermococci</taxon>
        <taxon>Thermococcales</taxon>
        <taxon>Thermococcaceae</taxon>
        <taxon>Thermococcus</taxon>
    </lineage>
</organism>
<evidence type="ECO:0000313" key="1">
    <source>
        <dbReference type="EMBL" id="ASJ01309.1"/>
    </source>
</evidence>
<gene>
    <name evidence="1" type="ORF">A3K92_07350</name>
</gene>
<dbReference type="KEGG" id="tgg:A3K92_07350"/>
<dbReference type="SUPFAM" id="SSF53649">
    <property type="entry name" value="Alkaline phosphatase-like"/>
    <property type="match status" value="1"/>
</dbReference>
<dbReference type="OrthoDB" id="198670at2157"/>
<dbReference type="InterPro" id="IPR017850">
    <property type="entry name" value="Alkaline_phosphatase_core_sf"/>
</dbReference>
<dbReference type="Pfam" id="PF01663">
    <property type="entry name" value="Phosphodiest"/>
    <property type="match status" value="1"/>
</dbReference>
<evidence type="ECO:0000313" key="2">
    <source>
        <dbReference type="Proteomes" id="UP000250134"/>
    </source>
</evidence>
<dbReference type="Proteomes" id="UP000250134">
    <property type="component" value="Chromosome"/>
</dbReference>
<sequence length="450" mass="51682">MKNKKVVVIGLDGANKTTAKLVGVDTQLHDFISTIPPYTPPSWTSILTGVNPAKHGIIGWQKVSKLSGKVSLATSRDVKYPRLTEILEEANLKSILINLPMTYPFNGIRKKENTIIVSDWAAPKQAIYPEELEKKYSEYLIDPPHEWSKHKKSEYPKRVKEYTETRMGLYYDLLERQDWNLYFIVFSEIDWFSHIFPQILEGNDTHIVAPTFRLIKKFIETAQAVSDVMFIVSDHGFEVKNKIFYVNEALSEKGFIKYRKSKAKLVKIAKRTLPKKILNRITEKTKISSSAVNYVAQNASAFMVEPATWGVYVRNMGKKKEIMKALSEYEEVFDVLEFGMVHKGPYLKNMPELIVIPEKGVEFSHELGKGPMEKTYKGDHEIHGVFSAYGKHIKEDIKFEKLPRVYDIVPTVLHVFGLPIPNDTDGRVLREIFEENSEFALSMSKRIPMD</sequence>